<dbReference type="PANTHER" id="PTHR24171">
    <property type="entry name" value="ANKYRIN REPEAT DOMAIN-CONTAINING PROTEIN 39-RELATED"/>
    <property type="match status" value="1"/>
</dbReference>
<accession>A0A1Q3FZN3</accession>
<sequence length="896" mass="104397">MEEFSFGLFDDLLEGELHPLQIDDYEDEEGYKRQLKEKKLNVYAPLAGDTKLHRAIRGGNQIEINTLLELYREDFDKVRDHLVAKYQCNTEDKIWLRKTVLVASTEEQCQNAKNLENRQVDADELRRAVFVLLKYPTNGEDVAVLHPNEANRSAVVKLITTLIPNGFLTWNYVGTEGIRGTFMEAAVTKGMHSVIDRMYELGAPIAIPGHNPLLIAIRNNRKETVKWLLTKHFDNFDCTLRGASEYNALVAAIQRNDGALFDIVLEKMIEYRQKYFNETAEEAFHDIFRLEHEDYSYTTIFSFVKQSGPVFERVDKAIEKYKLKLSYQWKHNVALGRLIQHKIALNYCFKGIRNDPQLLGLKEHESTTVLHKLVRSEHLGFVCEMYTKHPETKSFFNADGAFDLLNKAISDRNREIILFMLEHHEQFLKSDMDKLRDRVVCCQYYTKEFYEARRDLLVECFPELRESIKEMEMWVQTNKHYYGIEGSFAKVNINVSDFDQLPKPYSTVRGSNGETLLHWAVDKDDKQLIIRLLELGCELDALDNDGNHPVHLVKSEEMLDLIIERHPEGRTIIQRTNNDGCTVLHKICQQRMDHTPLINLLEKVIEYGADVHQLTKHGESAVFFVGSCRLLDVLRKHKVKLDVVNNNGETALERHLSSGNVCMARPLFSYVHDLPSFKEHAHKYLEPMLNQYGHVYTYDYRVIFEKYPKEAKIMLDSVYEHSREEACRLFSKACETGFVYVVERFLDGNYDLDFNYRDRYESTPILGLLNHMDQINSRVLKRLLEKNVDLRARCQWGRDALMYLIWRYRSAKWNGLGLETVQLLLDHGASINTTDEDGNTPLHLAFQQREMELVEFLLQNGANSRAVNGEGKRPFEMAPTLERELFYFYSDEFILN</sequence>
<name>A0A1Q3FZN3_CULTA</name>
<dbReference type="PROSITE" id="PS50088">
    <property type="entry name" value="ANK_REPEAT"/>
    <property type="match status" value="2"/>
</dbReference>
<evidence type="ECO:0000256" key="2">
    <source>
        <dbReference type="ARBA" id="ARBA00023043"/>
    </source>
</evidence>
<dbReference type="SUPFAM" id="SSF48403">
    <property type="entry name" value="Ankyrin repeat"/>
    <property type="match status" value="2"/>
</dbReference>
<dbReference type="Pfam" id="PF12796">
    <property type="entry name" value="Ank_2"/>
    <property type="match status" value="1"/>
</dbReference>
<keyword evidence="2 3" id="KW-0040">ANK repeat</keyword>
<reference evidence="4" key="1">
    <citation type="submission" date="2017-01" db="EMBL/GenBank/DDBJ databases">
        <title>A deep insight into the sialotranscriptome of adult male and female Cluex tarsalis mosquitoes.</title>
        <authorList>
            <person name="Ribeiro J.M."/>
            <person name="Moreira F."/>
            <person name="Bernard K.A."/>
            <person name="Calvo E."/>
        </authorList>
    </citation>
    <scope>NUCLEOTIDE SEQUENCE</scope>
    <source>
        <strain evidence="4">Kern County</strain>
        <tissue evidence="4">Salivary glands</tissue>
    </source>
</reference>
<dbReference type="Gene3D" id="1.25.40.20">
    <property type="entry name" value="Ankyrin repeat-containing domain"/>
    <property type="match status" value="3"/>
</dbReference>
<proteinExistence type="predicted"/>
<keyword evidence="1" id="KW-0677">Repeat</keyword>
<organism evidence="4">
    <name type="scientific">Culex tarsalis</name>
    <name type="common">Encephalitis mosquito</name>
    <dbReference type="NCBI Taxonomy" id="7177"/>
    <lineage>
        <taxon>Eukaryota</taxon>
        <taxon>Metazoa</taxon>
        <taxon>Ecdysozoa</taxon>
        <taxon>Arthropoda</taxon>
        <taxon>Hexapoda</taxon>
        <taxon>Insecta</taxon>
        <taxon>Pterygota</taxon>
        <taxon>Neoptera</taxon>
        <taxon>Endopterygota</taxon>
        <taxon>Diptera</taxon>
        <taxon>Nematocera</taxon>
        <taxon>Culicoidea</taxon>
        <taxon>Culicidae</taxon>
        <taxon>Culicinae</taxon>
        <taxon>Culicini</taxon>
        <taxon>Culex</taxon>
        <taxon>Culex</taxon>
    </lineage>
</organism>
<dbReference type="SMART" id="SM00248">
    <property type="entry name" value="ANK"/>
    <property type="match status" value="7"/>
</dbReference>
<dbReference type="InterPro" id="IPR002110">
    <property type="entry name" value="Ankyrin_rpt"/>
</dbReference>
<dbReference type="GO" id="GO:0000502">
    <property type="term" value="C:proteasome complex"/>
    <property type="evidence" value="ECO:0007669"/>
    <property type="project" value="UniProtKB-KW"/>
</dbReference>
<dbReference type="PROSITE" id="PS50297">
    <property type="entry name" value="ANK_REP_REGION"/>
    <property type="match status" value="2"/>
</dbReference>
<feature type="repeat" description="ANK" evidence="3">
    <location>
        <begin position="512"/>
        <end position="544"/>
    </location>
</feature>
<dbReference type="AlphaFoldDB" id="A0A1Q3FZN3"/>
<evidence type="ECO:0000256" key="3">
    <source>
        <dbReference type="PROSITE-ProRule" id="PRU00023"/>
    </source>
</evidence>
<dbReference type="Pfam" id="PF00023">
    <property type="entry name" value="Ank"/>
    <property type="match status" value="1"/>
</dbReference>
<feature type="repeat" description="ANK" evidence="3">
    <location>
        <begin position="837"/>
        <end position="869"/>
    </location>
</feature>
<evidence type="ECO:0000313" key="4">
    <source>
        <dbReference type="EMBL" id="JAV33025.1"/>
    </source>
</evidence>
<protein>
    <submittedName>
        <fullName evidence="4">Putative 26s proteasome regulatory complex subunit psmd10</fullName>
    </submittedName>
</protein>
<dbReference type="EMBL" id="GFDL01002020">
    <property type="protein sequence ID" value="JAV33025.1"/>
    <property type="molecule type" value="Transcribed_RNA"/>
</dbReference>
<keyword evidence="4" id="KW-0647">Proteasome</keyword>
<evidence type="ECO:0000256" key="1">
    <source>
        <dbReference type="ARBA" id="ARBA00022737"/>
    </source>
</evidence>
<dbReference type="InterPro" id="IPR036770">
    <property type="entry name" value="Ankyrin_rpt-contain_sf"/>
</dbReference>